<dbReference type="VEuPathDB" id="FungiDB:RhiirFUN_008517"/>
<comment type="caution">
    <text evidence="1">The sequence shown here is derived from an EMBL/GenBank/DDBJ whole genome shotgun (WGS) entry which is preliminary data.</text>
</comment>
<dbReference type="Proteomes" id="UP000233469">
    <property type="component" value="Unassembled WGS sequence"/>
</dbReference>
<organism evidence="1 2">
    <name type="scientific">Rhizophagus irregularis</name>
    <dbReference type="NCBI Taxonomy" id="588596"/>
    <lineage>
        <taxon>Eukaryota</taxon>
        <taxon>Fungi</taxon>
        <taxon>Fungi incertae sedis</taxon>
        <taxon>Mucoromycota</taxon>
        <taxon>Glomeromycotina</taxon>
        <taxon>Glomeromycetes</taxon>
        <taxon>Glomerales</taxon>
        <taxon>Glomeraceae</taxon>
        <taxon>Rhizophagus</taxon>
    </lineage>
</organism>
<proteinExistence type="predicted"/>
<evidence type="ECO:0000313" key="1">
    <source>
        <dbReference type="EMBL" id="PKK58369.1"/>
    </source>
</evidence>
<dbReference type="EMBL" id="LLXL01003641">
    <property type="protein sequence ID" value="PKK58369.1"/>
    <property type="molecule type" value="Genomic_DNA"/>
</dbReference>
<dbReference type="AlphaFoldDB" id="A0A2N1M9S1"/>
<name>A0A2N1M9S1_9GLOM</name>
<dbReference type="VEuPathDB" id="FungiDB:FUN_008620"/>
<gene>
    <name evidence="1" type="ORF">RhiirC2_763443</name>
</gene>
<reference evidence="1 2" key="1">
    <citation type="submission" date="2016-04" db="EMBL/GenBank/DDBJ databases">
        <title>Genome analyses suggest a sexual origin of heterokaryosis in a supposedly ancient asexual fungus.</title>
        <authorList>
            <person name="Ropars J."/>
            <person name="Sedzielewska K."/>
            <person name="Noel J."/>
            <person name="Charron P."/>
            <person name="Farinelli L."/>
            <person name="Marton T."/>
            <person name="Kruger M."/>
            <person name="Pelin A."/>
            <person name="Brachmann A."/>
            <person name="Corradi N."/>
        </authorList>
    </citation>
    <scope>NUCLEOTIDE SEQUENCE [LARGE SCALE GENOMIC DNA]</scope>
    <source>
        <strain evidence="1 2">C2</strain>
    </source>
</reference>
<feature type="non-terminal residue" evidence="1">
    <location>
        <position position="168"/>
    </location>
</feature>
<dbReference type="VEuPathDB" id="FungiDB:RhiirA1_446444"/>
<accession>A0A2N1M9S1</accession>
<protein>
    <submittedName>
        <fullName evidence="1">Uncharacterized protein</fullName>
    </submittedName>
</protein>
<evidence type="ECO:0000313" key="2">
    <source>
        <dbReference type="Proteomes" id="UP000233469"/>
    </source>
</evidence>
<sequence>MAHGIVVDEKGRWSDHELQHVSVLACEVVICLGGDYKEVSSNKENIDNEVVQRWINKADKEHSHPPQKRKLDDTNLGKITEFVLYILEETEEIEKGDKRKILRLALNEDEYLIKLWRAIRTEEKQVQICKFIQSANLMFDVNLKSKTQDVNAKQPFETMNLLMLNSPN</sequence>
<reference evidence="1 2" key="2">
    <citation type="submission" date="2017-10" db="EMBL/GenBank/DDBJ databases">
        <title>Extensive intraspecific genome diversity in a model arbuscular mycorrhizal fungus.</title>
        <authorList>
            <person name="Chen E.C.H."/>
            <person name="Morin E."/>
            <person name="Baudet D."/>
            <person name="Noel J."/>
            <person name="Ndikumana S."/>
            <person name="Charron P."/>
            <person name="St-Onge C."/>
            <person name="Giorgi J."/>
            <person name="Grigoriev I.V."/>
            <person name="Roux C."/>
            <person name="Martin F.M."/>
            <person name="Corradi N."/>
        </authorList>
    </citation>
    <scope>NUCLEOTIDE SEQUENCE [LARGE SCALE GENOMIC DNA]</scope>
    <source>
        <strain evidence="1 2">C2</strain>
    </source>
</reference>